<dbReference type="Proteomes" id="UP000682843">
    <property type="component" value="Chromosome"/>
</dbReference>
<dbReference type="Gene3D" id="1.10.3990.20">
    <property type="entry name" value="protein bp1543"/>
    <property type="match status" value="1"/>
</dbReference>
<evidence type="ECO:0000313" key="3">
    <source>
        <dbReference type="Proteomes" id="UP000682843"/>
    </source>
</evidence>
<dbReference type="EMBL" id="CP036498">
    <property type="protein sequence ID" value="QUS41973.1"/>
    <property type="molecule type" value="Genomic_DNA"/>
</dbReference>
<gene>
    <name evidence="2" type="ORF">RPMA_26415</name>
</gene>
<organism evidence="2 3">
    <name type="scientific">Tardiphaga alba</name>
    <dbReference type="NCBI Taxonomy" id="340268"/>
    <lineage>
        <taxon>Bacteria</taxon>
        <taxon>Pseudomonadati</taxon>
        <taxon>Pseudomonadota</taxon>
        <taxon>Alphaproteobacteria</taxon>
        <taxon>Hyphomicrobiales</taxon>
        <taxon>Nitrobacteraceae</taxon>
        <taxon>Tardiphaga</taxon>
    </lineage>
</organism>
<dbReference type="RefSeq" id="WP_211910707.1">
    <property type="nucleotide sequence ID" value="NZ_CP036498.1"/>
</dbReference>
<feature type="domain" description="Ribbon-helix-helix" evidence="1">
    <location>
        <begin position="6"/>
        <end position="68"/>
    </location>
</feature>
<protein>
    <submittedName>
        <fullName evidence="2">Aryl-sulfate sulfotransferase</fullName>
    </submittedName>
</protein>
<dbReference type="Pfam" id="PF13467">
    <property type="entry name" value="RHH_4"/>
    <property type="match status" value="1"/>
</dbReference>
<accession>A0ABX8AHV3</accession>
<keyword evidence="3" id="KW-1185">Reference proteome</keyword>
<name>A0ABX8AHV3_9BRAD</name>
<evidence type="ECO:0000313" key="2">
    <source>
        <dbReference type="EMBL" id="QUS41973.1"/>
    </source>
</evidence>
<evidence type="ECO:0000259" key="1">
    <source>
        <dbReference type="Pfam" id="PF13467"/>
    </source>
</evidence>
<sequence>MKSPVRKRSILLNGHKTSVSVEDEFWSALKEIAAVRSMTLSDLGSEIDKSREDGNLSSALRLYALAYYQQRSEGKLSGGPRNPAGL</sequence>
<dbReference type="InterPro" id="IPR027373">
    <property type="entry name" value="RHH_dom"/>
</dbReference>
<reference evidence="2 3" key="1">
    <citation type="submission" date="2019-02" db="EMBL/GenBank/DDBJ databases">
        <title>Emended description of the genus Rhodopseudomonas and description of Rhodopseudomonas albus sp. nov., a non-phototrophic, heavy-metal-tolerant bacterium isolated from garden soil.</title>
        <authorList>
            <person name="Bao Z."/>
            <person name="Cao W.W."/>
            <person name="Sato Y."/>
            <person name="Nishizawa T."/>
            <person name="Zhao J."/>
            <person name="Guo Y."/>
            <person name="Ohta H."/>
        </authorList>
    </citation>
    <scope>NUCLEOTIDE SEQUENCE [LARGE SCALE GENOMIC DNA]</scope>
    <source>
        <strain evidence="2 3">SK50-23</strain>
    </source>
</reference>
<proteinExistence type="predicted"/>
<dbReference type="InterPro" id="IPR038268">
    <property type="entry name" value="RHH_sf"/>
</dbReference>